<evidence type="ECO:0000256" key="1">
    <source>
        <dbReference type="SAM" id="MobiDB-lite"/>
    </source>
</evidence>
<keyword evidence="3" id="KW-1185">Reference proteome</keyword>
<organism evidence="2 3">
    <name type="scientific">Georgenia halophila</name>
    <dbReference type="NCBI Taxonomy" id="620889"/>
    <lineage>
        <taxon>Bacteria</taxon>
        <taxon>Bacillati</taxon>
        <taxon>Actinomycetota</taxon>
        <taxon>Actinomycetes</taxon>
        <taxon>Micrococcales</taxon>
        <taxon>Bogoriellaceae</taxon>
        <taxon>Georgenia</taxon>
    </lineage>
</organism>
<proteinExistence type="predicted"/>
<evidence type="ECO:0000313" key="3">
    <source>
        <dbReference type="Proteomes" id="UP001500622"/>
    </source>
</evidence>
<sequence length="62" mass="6619">MANDLESRGIDKDTVAARVRADSDDAMPAAVSVRGDVGRGRVPKARKTRGRGPQAERTGLTR</sequence>
<evidence type="ECO:0000313" key="2">
    <source>
        <dbReference type="EMBL" id="GAA4424099.1"/>
    </source>
</evidence>
<dbReference type="EMBL" id="BAABGN010000008">
    <property type="protein sequence ID" value="GAA4424099.1"/>
    <property type="molecule type" value="Genomic_DNA"/>
</dbReference>
<feature type="region of interest" description="Disordered" evidence="1">
    <location>
        <begin position="27"/>
        <end position="62"/>
    </location>
</feature>
<protein>
    <submittedName>
        <fullName evidence="2">Uncharacterized protein</fullName>
    </submittedName>
</protein>
<reference evidence="3" key="1">
    <citation type="journal article" date="2019" name="Int. J. Syst. Evol. Microbiol.">
        <title>The Global Catalogue of Microorganisms (GCM) 10K type strain sequencing project: providing services to taxonomists for standard genome sequencing and annotation.</title>
        <authorList>
            <consortium name="The Broad Institute Genomics Platform"/>
            <consortium name="The Broad Institute Genome Sequencing Center for Infectious Disease"/>
            <person name="Wu L."/>
            <person name="Ma J."/>
        </authorList>
    </citation>
    <scope>NUCLEOTIDE SEQUENCE [LARGE SCALE GENOMIC DNA]</scope>
    <source>
        <strain evidence="3">JCM 17810</strain>
    </source>
</reference>
<comment type="caution">
    <text evidence="2">The sequence shown here is derived from an EMBL/GenBank/DDBJ whole genome shotgun (WGS) entry which is preliminary data.</text>
</comment>
<gene>
    <name evidence="2" type="ORF">GCM10023169_20500</name>
</gene>
<accession>A0ABP8L9F1</accession>
<name>A0ABP8L9F1_9MICO</name>
<feature type="compositionally biased region" description="Basic residues" evidence="1">
    <location>
        <begin position="41"/>
        <end position="50"/>
    </location>
</feature>
<dbReference type="Proteomes" id="UP001500622">
    <property type="component" value="Unassembled WGS sequence"/>
</dbReference>